<name>A0ABP6XIH8_9ACTN</name>
<evidence type="ECO:0000256" key="2">
    <source>
        <dbReference type="ARBA" id="ARBA00023125"/>
    </source>
</evidence>
<dbReference type="SUPFAM" id="SSF46785">
    <property type="entry name" value="Winged helix' DNA-binding domain"/>
    <property type="match status" value="1"/>
</dbReference>
<sequence length="297" mass="32776">MHLARSPVLEHPARLEGPAPVYPLETARESARNGMSVNSRLMVARPLRSHQSGVEREADLRRLRDLLRSAILRDAFADGLLPTEAELMASYGATRATVRETLAVLRREGLIDRRQGVGTHVVVKAVMTQLVEAHGVEPPSQESLLNRRLRPQVLDRSMIPLPALAADRLGVPAGTPCLRLEYVSLFGDEPHGMATNYVLNPEAERMRDKPFVHDWYNLLNEAGIGYEESEFVCGCSPADAATAARLGIAEGSPLITMEQVIRDATGRPFNLAYIHVRGDRFLFVSNAARRHTPPAAR</sequence>
<dbReference type="Proteomes" id="UP001500630">
    <property type="component" value="Unassembled WGS sequence"/>
</dbReference>
<feature type="domain" description="HTH gntR-type" evidence="4">
    <location>
        <begin position="57"/>
        <end position="124"/>
    </location>
</feature>
<protein>
    <submittedName>
        <fullName evidence="5">GntR family transcriptional regulator</fullName>
    </submittedName>
</protein>
<accession>A0ABP6XIH8</accession>
<dbReference type="PROSITE" id="PS50949">
    <property type="entry name" value="HTH_GNTR"/>
    <property type="match status" value="1"/>
</dbReference>
<dbReference type="InterPro" id="IPR000524">
    <property type="entry name" value="Tscrpt_reg_HTH_GntR"/>
</dbReference>
<dbReference type="InterPro" id="IPR028978">
    <property type="entry name" value="Chorismate_lyase_/UTRA_dom_sf"/>
</dbReference>
<evidence type="ECO:0000313" key="6">
    <source>
        <dbReference type="Proteomes" id="UP001500630"/>
    </source>
</evidence>
<proteinExistence type="predicted"/>
<dbReference type="SUPFAM" id="SSF64288">
    <property type="entry name" value="Chorismate lyase-like"/>
    <property type="match status" value="1"/>
</dbReference>
<dbReference type="SMART" id="SM00866">
    <property type="entry name" value="UTRA"/>
    <property type="match status" value="1"/>
</dbReference>
<dbReference type="Pfam" id="PF07702">
    <property type="entry name" value="UTRA"/>
    <property type="match status" value="1"/>
</dbReference>
<keyword evidence="1" id="KW-0805">Transcription regulation</keyword>
<dbReference type="EMBL" id="BAABDQ010000012">
    <property type="protein sequence ID" value="GAA3566776.1"/>
    <property type="molecule type" value="Genomic_DNA"/>
</dbReference>
<dbReference type="InterPro" id="IPR036390">
    <property type="entry name" value="WH_DNA-bd_sf"/>
</dbReference>
<evidence type="ECO:0000256" key="3">
    <source>
        <dbReference type="ARBA" id="ARBA00023163"/>
    </source>
</evidence>
<keyword evidence="6" id="KW-1185">Reference proteome</keyword>
<dbReference type="SMART" id="SM00345">
    <property type="entry name" value="HTH_GNTR"/>
    <property type="match status" value="1"/>
</dbReference>
<comment type="caution">
    <text evidence="5">The sequence shown here is derived from an EMBL/GenBank/DDBJ whole genome shotgun (WGS) entry which is preliminary data.</text>
</comment>
<dbReference type="PANTHER" id="PTHR44846">
    <property type="entry name" value="MANNOSYL-D-GLYCERATE TRANSPORT/METABOLISM SYSTEM REPRESSOR MNGR-RELATED"/>
    <property type="match status" value="1"/>
</dbReference>
<evidence type="ECO:0000259" key="4">
    <source>
        <dbReference type="PROSITE" id="PS50949"/>
    </source>
</evidence>
<keyword evidence="3" id="KW-0804">Transcription</keyword>
<dbReference type="InterPro" id="IPR011663">
    <property type="entry name" value="UTRA"/>
</dbReference>
<evidence type="ECO:0000313" key="5">
    <source>
        <dbReference type="EMBL" id="GAA3566776.1"/>
    </source>
</evidence>
<reference evidence="6" key="1">
    <citation type="journal article" date="2019" name="Int. J. Syst. Evol. Microbiol.">
        <title>The Global Catalogue of Microorganisms (GCM) 10K type strain sequencing project: providing services to taxonomists for standard genome sequencing and annotation.</title>
        <authorList>
            <consortium name="The Broad Institute Genomics Platform"/>
            <consortium name="The Broad Institute Genome Sequencing Center for Infectious Disease"/>
            <person name="Wu L."/>
            <person name="Ma J."/>
        </authorList>
    </citation>
    <scope>NUCLEOTIDE SEQUENCE [LARGE SCALE GENOMIC DNA]</scope>
    <source>
        <strain evidence="6">JCM 17326</strain>
    </source>
</reference>
<organism evidence="5 6">
    <name type="scientific">Nonomuraea rosea</name>
    <dbReference type="NCBI Taxonomy" id="638574"/>
    <lineage>
        <taxon>Bacteria</taxon>
        <taxon>Bacillati</taxon>
        <taxon>Actinomycetota</taxon>
        <taxon>Actinomycetes</taxon>
        <taxon>Streptosporangiales</taxon>
        <taxon>Streptosporangiaceae</taxon>
        <taxon>Nonomuraea</taxon>
    </lineage>
</organism>
<dbReference type="Gene3D" id="1.10.10.10">
    <property type="entry name" value="Winged helix-like DNA-binding domain superfamily/Winged helix DNA-binding domain"/>
    <property type="match status" value="1"/>
</dbReference>
<evidence type="ECO:0000256" key="1">
    <source>
        <dbReference type="ARBA" id="ARBA00023015"/>
    </source>
</evidence>
<dbReference type="PRINTS" id="PR00035">
    <property type="entry name" value="HTHGNTR"/>
</dbReference>
<keyword evidence="2" id="KW-0238">DNA-binding</keyword>
<dbReference type="PANTHER" id="PTHR44846:SF17">
    <property type="entry name" value="GNTR-FAMILY TRANSCRIPTIONAL REGULATOR"/>
    <property type="match status" value="1"/>
</dbReference>
<gene>
    <name evidence="5" type="ORF">GCM10022419_054320</name>
</gene>
<dbReference type="Gene3D" id="3.40.1410.10">
    <property type="entry name" value="Chorismate lyase-like"/>
    <property type="match status" value="1"/>
</dbReference>
<dbReference type="Pfam" id="PF00392">
    <property type="entry name" value="GntR"/>
    <property type="match status" value="1"/>
</dbReference>
<dbReference type="InterPro" id="IPR036388">
    <property type="entry name" value="WH-like_DNA-bd_sf"/>
</dbReference>
<dbReference type="InterPro" id="IPR050679">
    <property type="entry name" value="Bact_HTH_transcr_reg"/>
</dbReference>